<comment type="caution">
    <text evidence="1">The sequence shown here is derived from an EMBL/GenBank/DDBJ whole genome shotgun (WGS) entry which is preliminary data.</text>
</comment>
<organism evidence="1 2">
    <name type="scientific">Alteromonas macleodii</name>
    <name type="common">Pseudoalteromonas macleodii</name>
    <dbReference type="NCBI Taxonomy" id="28108"/>
    <lineage>
        <taxon>Bacteria</taxon>
        <taxon>Pseudomonadati</taxon>
        <taxon>Pseudomonadota</taxon>
        <taxon>Gammaproteobacteria</taxon>
        <taxon>Alteromonadales</taxon>
        <taxon>Alteromonadaceae</taxon>
        <taxon>Alteromonas/Salinimonas group</taxon>
        <taxon>Alteromonas</taxon>
    </lineage>
</organism>
<dbReference type="EMBL" id="MIPY01000008">
    <property type="protein sequence ID" value="OES33204.1"/>
    <property type="molecule type" value="Genomic_DNA"/>
</dbReference>
<keyword evidence="2" id="KW-1185">Reference proteome</keyword>
<gene>
    <name evidence="1" type="ORF">BFV95_1332</name>
</gene>
<name>A0AB36FZY3_ALTMA</name>
<sequence length="41" mass="4626">MSARIVGKAARLIKNLLENIQQVLIKRALIARPSLLTRLRS</sequence>
<evidence type="ECO:0000313" key="1">
    <source>
        <dbReference type="EMBL" id="OES33204.1"/>
    </source>
</evidence>
<proteinExistence type="predicted"/>
<accession>A0AB36FZY3</accession>
<evidence type="ECO:0000313" key="2">
    <source>
        <dbReference type="Proteomes" id="UP000095392"/>
    </source>
</evidence>
<dbReference type="Proteomes" id="UP000095392">
    <property type="component" value="Unassembled WGS sequence"/>
</dbReference>
<protein>
    <submittedName>
        <fullName evidence="1">Uncharacterized protein</fullName>
    </submittedName>
</protein>
<reference evidence="1 2" key="1">
    <citation type="submission" date="2016-09" db="EMBL/GenBank/DDBJ databases">
        <title>Draft Genome Sequence of four Alteromonas macleodii strains isolated from copper coupons and grown long-term at elevated copper levels.</title>
        <authorList>
            <person name="Cusick K."/>
            <person name="Dale J."/>
            <person name="Little B."/>
            <person name="Biffinger J."/>
        </authorList>
    </citation>
    <scope>NUCLEOTIDE SEQUENCE [LARGE SCALE GENOMIC DNA]</scope>
    <source>
        <strain evidence="1 2">KCP01</strain>
    </source>
</reference>
<dbReference type="AlphaFoldDB" id="A0AB36FZY3"/>